<keyword evidence="7" id="KW-1185">Reference proteome</keyword>
<dbReference type="Gene3D" id="3.30.40.10">
    <property type="entry name" value="Zinc/RING finger domain, C3HC4 (zinc finger)"/>
    <property type="match status" value="1"/>
</dbReference>
<evidence type="ECO:0000313" key="7">
    <source>
        <dbReference type="Proteomes" id="UP000092445"/>
    </source>
</evidence>
<dbReference type="Pfam" id="PF13639">
    <property type="entry name" value="zf-RING_2"/>
    <property type="match status" value="1"/>
</dbReference>
<sequence length="186" mass="22284">MELSPGAFCSICVECFTASDSIYSIACRHVYHAQCIEKWKSRSRNCPECRCPFNSMERVFLNVEDDSKIQSHANELKKLRDKLYESEKKLADMQIKHTISEEKVRELEKKFESVKKSEEALRKQIESKQKEDCDTPKTYMDVDEMYEDFVESLERYVEQLREAEEDYYENLEWQLLQLRLDNLEEY</sequence>
<keyword evidence="1 3" id="KW-0863">Zinc-finger</keyword>
<dbReference type="InterPro" id="IPR001841">
    <property type="entry name" value="Znf_RING"/>
</dbReference>
<evidence type="ECO:0000256" key="2">
    <source>
        <dbReference type="ARBA" id="ARBA00022833"/>
    </source>
</evidence>
<dbReference type="GO" id="GO:0008270">
    <property type="term" value="F:zinc ion binding"/>
    <property type="evidence" value="ECO:0007669"/>
    <property type="project" value="UniProtKB-KW"/>
</dbReference>
<keyword evidence="4" id="KW-0175">Coiled coil</keyword>
<accession>A0A1B0ABR4</accession>
<evidence type="ECO:0000259" key="5">
    <source>
        <dbReference type="PROSITE" id="PS50089"/>
    </source>
</evidence>
<feature type="coiled-coil region" evidence="4">
    <location>
        <begin position="69"/>
        <end position="170"/>
    </location>
</feature>
<dbReference type="InterPro" id="IPR013083">
    <property type="entry name" value="Znf_RING/FYVE/PHD"/>
</dbReference>
<dbReference type="InterPro" id="IPR052639">
    <property type="entry name" value="TRAIP_ubiq-protein_ligase"/>
</dbReference>
<evidence type="ECO:0000256" key="3">
    <source>
        <dbReference type="PROSITE-ProRule" id="PRU00175"/>
    </source>
</evidence>
<dbReference type="PROSITE" id="PS50089">
    <property type="entry name" value="ZF_RING_2"/>
    <property type="match status" value="1"/>
</dbReference>
<dbReference type="PANTHER" id="PTHR46569">
    <property type="entry name" value="E3 UBIQUITIN-PROTEIN LIGASE TRAIP"/>
    <property type="match status" value="1"/>
</dbReference>
<dbReference type="GO" id="GO:0005634">
    <property type="term" value="C:nucleus"/>
    <property type="evidence" value="ECO:0007669"/>
    <property type="project" value="TreeGrafter"/>
</dbReference>
<dbReference type="GO" id="GO:0090734">
    <property type="term" value="C:site of DNA damage"/>
    <property type="evidence" value="ECO:0007669"/>
    <property type="project" value="TreeGrafter"/>
</dbReference>
<dbReference type="SMART" id="SM00184">
    <property type="entry name" value="RING"/>
    <property type="match status" value="1"/>
</dbReference>
<proteinExistence type="predicted"/>
<evidence type="ECO:0000256" key="4">
    <source>
        <dbReference type="SAM" id="Coils"/>
    </source>
</evidence>
<dbReference type="VEuPathDB" id="VectorBase:GPAI040449"/>
<keyword evidence="1 3" id="KW-0479">Metal-binding</keyword>
<dbReference type="GO" id="GO:0061630">
    <property type="term" value="F:ubiquitin protein ligase activity"/>
    <property type="evidence" value="ECO:0007669"/>
    <property type="project" value="TreeGrafter"/>
</dbReference>
<evidence type="ECO:0000313" key="6">
    <source>
        <dbReference type="EnsemblMetazoa" id="GPAI040449-PA"/>
    </source>
</evidence>
<organism evidence="6 7">
    <name type="scientific">Glossina pallidipes</name>
    <name type="common">Tsetse fly</name>
    <dbReference type="NCBI Taxonomy" id="7398"/>
    <lineage>
        <taxon>Eukaryota</taxon>
        <taxon>Metazoa</taxon>
        <taxon>Ecdysozoa</taxon>
        <taxon>Arthropoda</taxon>
        <taxon>Hexapoda</taxon>
        <taxon>Insecta</taxon>
        <taxon>Pterygota</taxon>
        <taxon>Neoptera</taxon>
        <taxon>Endopterygota</taxon>
        <taxon>Diptera</taxon>
        <taxon>Brachycera</taxon>
        <taxon>Muscomorpha</taxon>
        <taxon>Hippoboscoidea</taxon>
        <taxon>Glossinidae</taxon>
        <taxon>Glossina</taxon>
    </lineage>
</organism>
<dbReference type="EnsemblMetazoa" id="GPAI040449-RA">
    <property type="protein sequence ID" value="GPAI040449-PA"/>
    <property type="gene ID" value="GPAI040449"/>
</dbReference>
<dbReference type="GO" id="GO:0016567">
    <property type="term" value="P:protein ubiquitination"/>
    <property type="evidence" value="ECO:0007669"/>
    <property type="project" value="TreeGrafter"/>
</dbReference>
<reference evidence="6" key="2">
    <citation type="submission" date="2020-05" db="UniProtKB">
        <authorList>
            <consortium name="EnsemblMetazoa"/>
        </authorList>
    </citation>
    <scope>IDENTIFICATION</scope>
    <source>
        <strain evidence="6">IAEA</strain>
    </source>
</reference>
<dbReference type="PANTHER" id="PTHR46569:SF1">
    <property type="entry name" value="E3 UBIQUITIN-PROTEIN LIGASE RFWD3-RELATED"/>
    <property type="match status" value="1"/>
</dbReference>
<dbReference type="SUPFAM" id="SSF57850">
    <property type="entry name" value="RING/U-box"/>
    <property type="match status" value="1"/>
</dbReference>
<keyword evidence="2" id="KW-0862">Zinc</keyword>
<dbReference type="GO" id="GO:0031297">
    <property type="term" value="P:replication fork processing"/>
    <property type="evidence" value="ECO:0007669"/>
    <property type="project" value="TreeGrafter"/>
</dbReference>
<dbReference type="Proteomes" id="UP000092445">
    <property type="component" value="Unassembled WGS sequence"/>
</dbReference>
<feature type="domain" description="RING-type" evidence="5">
    <location>
        <begin position="9"/>
        <end position="50"/>
    </location>
</feature>
<evidence type="ECO:0000256" key="1">
    <source>
        <dbReference type="ARBA" id="ARBA00022771"/>
    </source>
</evidence>
<name>A0A1B0ABR4_GLOPL</name>
<dbReference type="AlphaFoldDB" id="A0A1B0ABR4"/>
<reference evidence="7" key="1">
    <citation type="submission" date="2014-03" db="EMBL/GenBank/DDBJ databases">
        <authorList>
            <person name="Aksoy S."/>
            <person name="Warren W."/>
            <person name="Wilson R.K."/>
        </authorList>
    </citation>
    <scope>NUCLEOTIDE SEQUENCE [LARGE SCALE GENOMIC DNA]</scope>
    <source>
        <strain evidence="7">IAEA</strain>
    </source>
</reference>
<protein>
    <submittedName>
        <fullName evidence="6">RING-type domain-containing protein</fullName>
    </submittedName>
</protein>